<comment type="subcellular location">
    <subcellularLocation>
        <location evidence="1">Cell membrane</location>
        <topology evidence="1">Multi-pass membrane protein</topology>
    </subcellularLocation>
</comment>
<keyword evidence="2" id="KW-1003">Cell membrane</keyword>
<dbReference type="Pfam" id="PF00578">
    <property type="entry name" value="AhpC-TSA"/>
    <property type="match status" value="1"/>
</dbReference>
<protein>
    <submittedName>
        <fullName evidence="8">Cytochrome c biogenesis protein DipZ</fullName>
    </submittedName>
</protein>
<feature type="transmembrane region" description="Helical" evidence="6">
    <location>
        <begin position="120"/>
        <end position="147"/>
    </location>
</feature>
<evidence type="ECO:0000256" key="1">
    <source>
        <dbReference type="ARBA" id="ARBA00004651"/>
    </source>
</evidence>
<dbReference type="GO" id="GO:0016209">
    <property type="term" value="F:antioxidant activity"/>
    <property type="evidence" value="ECO:0007669"/>
    <property type="project" value="InterPro"/>
</dbReference>
<dbReference type="PANTHER" id="PTHR42852:SF13">
    <property type="entry name" value="PROTEIN DIPZ"/>
    <property type="match status" value="1"/>
</dbReference>
<dbReference type="InterPro" id="IPR050553">
    <property type="entry name" value="Thioredoxin_ResA/DsbE_sf"/>
</dbReference>
<feature type="transmembrane region" description="Helical" evidence="6">
    <location>
        <begin position="6"/>
        <end position="28"/>
    </location>
</feature>
<evidence type="ECO:0000256" key="4">
    <source>
        <dbReference type="ARBA" id="ARBA00022989"/>
    </source>
</evidence>
<comment type="caution">
    <text evidence="8">The sequence shown here is derived from an EMBL/GenBank/DDBJ whole genome shotgun (WGS) entry which is preliminary data.</text>
</comment>
<feature type="transmembrane region" description="Helical" evidence="6">
    <location>
        <begin position="153"/>
        <end position="181"/>
    </location>
</feature>
<accession>A0AB35MJ06</accession>
<proteinExistence type="predicted"/>
<feature type="transmembrane region" description="Helical" evidence="6">
    <location>
        <begin position="77"/>
        <end position="99"/>
    </location>
</feature>
<dbReference type="PANTHER" id="PTHR42852">
    <property type="entry name" value="THIOL:DISULFIDE INTERCHANGE PROTEIN DSBE"/>
    <property type="match status" value="1"/>
</dbReference>
<feature type="transmembrane region" description="Helical" evidence="6">
    <location>
        <begin position="48"/>
        <end position="71"/>
    </location>
</feature>
<dbReference type="GO" id="GO:0005886">
    <property type="term" value="C:plasma membrane"/>
    <property type="evidence" value="ECO:0007669"/>
    <property type="project" value="UniProtKB-SubCell"/>
</dbReference>
<keyword evidence="4 6" id="KW-1133">Transmembrane helix</keyword>
<dbReference type="RefSeq" id="WP_301160535.1">
    <property type="nucleotide sequence ID" value="NZ_JAUHQB010000006.1"/>
</dbReference>
<feature type="domain" description="Thioredoxin" evidence="7">
    <location>
        <begin position="272"/>
        <end position="421"/>
    </location>
</feature>
<dbReference type="InterPro" id="IPR000866">
    <property type="entry name" value="AhpC/TSA"/>
</dbReference>
<sequence>MAGMFTLVLVGLISGVITAISPCVLPVLPAILTSSIQDGAASRRRPLVVVAGLVLSFAVFTLLGGILLSSLGLPDDLLRWTGIVVLAVVGLGLMIPRLGELIQRPFERIRPLQADRNGNGFVMGLGLGLVFVPCAGPILASITVLAATNGVSWGLVALTLAFSAGIAIPLLVFGLAGQSIFGRIKAVRERLQLIRSISGAVLIATALVIATNVAEPLQRIVPGWLAGIQTTIEDNDAVRTELDTLAGREAVDTTVSGDALGFDACEDDPSVLQNCGPARDLVGIQDWLNTDGEALDLDQLAQEGEVVLIDFWTYSCINCQRTFPYLTAWDEKYRDAGLTIIGVHSPEFAFEKVVDNVADATDRYGIEYPVAIDNDFETWREWDQRFWPAHYLIDSTGTVRQVHYGEGAYEQTELLIQQLLETTPQMVEANPDAHTSDRTAETYVGYARGLGANANGDFPRDEPHDFGASFTPGPGQVALGGTWTVTSEYAEAGDDATLDMQFYAGSANLVLGGEGTVTVTLKGDPDYRKVIDVSGTPDLQVLWEGEPRIDVLHLEVSPGVEAYAFTFG</sequence>
<keyword evidence="3 6" id="KW-0812">Transmembrane</keyword>
<dbReference type="InterPro" id="IPR036249">
    <property type="entry name" value="Thioredoxin-like_sf"/>
</dbReference>
<dbReference type="InterPro" id="IPR041017">
    <property type="entry name" value="Thioredoxin_10"/>
</dbReference>
<dbReference type="Gene3D" id="3.40.30.10">
    <property type="entry name" value="Glutaredoxin"/>
    <property type="match status" value="1"/>
</dbReference>
<dbReference type="GO" id="GO:0016491">
    <property type="term" value="F:oxidoreductase activity"/>
    <property type="evidence" value="ECO:0007669"/>
    <property type="project" value="InterPro"/>
</dbReference>
<evidence type="ECO:0000256" key="5">
    <source>
        <dbReference type="ARBA" id="ARBA00023136"/>
    </source>
</evidence>
<evidence type="ECO:0000313" key="9">
    <source>
        <dbReference type="Proteomes" id="UP001172756"/>
    </source>
</evidence>
<feature type="transmembrane region" description="Helical" evidence="6">
    <location>
        <begin position="193"/>
        <end position="214"/>
    </location>
</feature>
<evidence type="ECO:0000256" key="3">
    <source>
        <dbReference type="ARBA" id="ARBA00022692"/>
    </source>
</evidence>
<keyword evidence="5 6" id="KW-0472">Membrane</keyword>
<dbReference type="Pfam" id="PF17991">
    <property type="entry name" value="Thioredoxin_10"/>
    <property type="match status" value="1"/>
</dbReference>
<evidence type="ECO:0000313" key="8">
    <source>
        <dbReference type="EMBL" id="MDN4483785.1"/>
    </source>
</evidence>
<dbReference type="Pfam" id="PF02683">
    <property type="entry name" value="DsbD_TM"/>
    <property type="match status" value="1"/>
</dbReference>
<dbReference type="AlphaFoldDB" id="A0AB35MJ06"/>
<dbReference type="Gene3D" id="2.60.120.260">
    <property type="entry name" value="Galactose-binding domain-like"/>
    <property type="match status" value="1"/>
</dbReference>
<evidence type="ECO:0000259" key="7">
    <source>
        <dbReference type="PROSITE" id="PS51352"/>
    </source>
</evidence>
<dbReference type="PROSITE" id="PS51352">
    <property type="entry name" value="THIOREDOXIN_2"/>
    <property type="match status" value="1"/>
</dbReference>
<gene>
    <name evidence="8" type="ORF">QQ002_09580</name>
</gene>
<dbReference type="Proteomes" id="UP001172756">
    <property type="component" value="Unassembled WGS sequence"/>
</dbReference>
<name>A0AB35MJ06_9MICO</name>
<evidence type="ECO:0000256" key="6">
    <source>
        <dbReference type="SAM" id="Phobius"/>
    </source>
</evidence>
<dbReference type="InterPro" id="IPR003834">
    <property type="entry name" value="Cyt_c_assmbl_TM_dom"/>
</dbReference>
<reference evidence="8 9" key="1">
    <citation type="submission" date="2023-06" db="EMBL/GenBank/DDBJ databases">
        <title>SYSU T0a273.</title>
        <authorList>
            <person name="Gao L."/>
            <person name="Fang B.-Z."/>
            <person name="Li W.-J."/>
        </authorList>
    </citation>
    <scope>NUCLEOTIDE SEQUENCE [LARGE SCALE GENOMIC DNA]</scope>
    <source>
        <strain evidence="8 9">SYSU T0a273</strain>
    </source>
</reference>
<dbReference type="SUPFAM" id="SSF52833">
    <property type="entry name" value="Thioredoxin-like"/>
    <property type="match status" value="1"/>
</dbReference>
<evidence type="ECO:0000256" key="2">
    <source>
        <dbReference type="ARBA" id="ARBA00022475"/>
    </source>
</evidence>
<dbReference type="GO" id="GO:0017004">
    <property type="term" value="P:cytochrome complex assembly"/>
    <property type="evidence" value="ECO:0007669"/>
    <property type="project" value="InterPro"/>
</dbReference>
<dbReference type="EMBL" id="JAUHQB010000006">
    <property type="protein sequence ID" value="MDN4483785.1"/>
    <property type="molecule type" value="Genomic_DNA"/>
</dbReference>
<organism evidence="8 9">
    <name type="scientific">Demequina lignilytica</name>
    <dbReference type="NCBI Taxonomy" id="3051663"/>
    <lineage>
        <taxon>Bacteria</taxon>
        <taxon>Bacillati</taxon>
        <taxon>Actinomycetota</taxon>
        <taxon>Actinomycetes</taxon>
        <taxon>Micrococcales</taxon>
        <taxon>Demequinaceae</taxon>
        <taxon>Demequina</taxon>
    </lineage>
</organism>
<dbReference type="InterPro" id="IPR013766">
    <property type="entry name" value="Thioredoxin_domain"/>
</dbReference>
<dbReference type="CDD" id="cd03012">
    <property type="entry name" value="TlpA_like_DipZ_like"/>
    <property type="match status" value="1"/>
</dbReference>